<evidence type="ECO:0000256" key="1">
    <source>
        <dbReference type="SAM" id="MobiDB-lite"/>
    </source>
</evidence>
<gene>
    <name evidence="2" type="ORF">AA0117_g12952</name>
</gene>
<proteinExistence type="predicted"/>
<dbReference type="GO" id="GO:0046982">
    <property type="term" value="F:protein heterodimerization activity"/>
    <property type="evidence" value="ECO:0007669"/>
    <property type="project" value="InterPro"/>
</dbReference>
<dbReference type="VEuPathDB" id="FungiDB:CC77DRAFT_1019688"/>
<dbReference type="Proteomes" id="UP000291422">
    <property type="component" value="Unassembled WGS sequence"/>
</dbReference>
<feature type="compositionally biased region" description="Basic and acidic residues" evidence="1">
    <location>
        <begin position="187"/>
        <end position="200"/>
    </location>
</feature>
<dbReference type="AlphaFoldDB" id="A0A4Q4MW65"/>
<dbReference type="GO" id="GO:0005634">
    <property type="term" value="C:nucleus"/>
    <property type="evidence" value="ECO:0007669"/>
    <property type="project" value="InterPro"/>
</dbReference>
<evidence type="ECO:0000313" key="3">
    <source>
        <dbReference type="Proteomes" id="UP000291422"/>
    </source>
</evidence>
<dbReference type="GO" id="GO:0042393">
    <property type="term" value="F:histone binding"/>
    <property type="evidence" value="ECO:0007669"/>
    <property type="project" value="InterPro"/>
</dbReference>
<protein>
    <submittedName>
        <fullName evidence="2">Uncharacterized protein</fullName>
    </submittedName>
</protein>
<feature type="region of interest" description="Disordered" evidence="1">
    <location>
        <begin position="83"/>
        <end position="200"/>
    </location>
</feature>
<organism evidence="2 3">
    <name type="scientific">Alternaria alternata</name>
    <name type="common">Alternaria rot fungus</name>
    <name type="synonym">Torula alternata</name>
    <dbReference type="NCBI Taxonomy" id="5599"/>
    <lineage>
        <taxon>Eukaryota</taxon>
        <taxon>Fungi</taxon>
        <taxon>Dikarya</taxon>
        <taxon>Ascomycota</taxon>
        <taxon>Pezizomycotina</taxon>
        <taxon>Dothideomycetes</taxon>
        <taxon>Pleosporomycetidae</taxon>
        <taxon>Pleosporales</taxon>
        <taxon>Pleosporineae</taxon>
        <taxon>Pleosporaceae</taxon>
        <taxon>Alternaria</taxon>
        <taxon>Alternaria sect. Alternaria</taxon>
        <taxon>Alternaria alternata complex</taxon>
    </lineage>
</organism>
<feature type="compositionally biased region" description="Polar residues" evidence="1">
    <location>
        <begin position="155"/>
        <end position="164"/>
    </location>
</feature>
<accession>A0A4Q4MW65</accession>
<dbReference type="InterPro" id="IPR018465">
    <property type="entry name" value="Scm3/HJURP"/>
</dbReference>
<name>A0A4Q4MW65_ALTAL</name>
<reference evidence="3" key="1">
    <citation type="journal article" date="2019" name="bioRxiv">
        <title>Genomics, evolutionary history and diagnostics of the Alternaria alternata species group including apple and Asian pear pathotypes.</title>
        <authorList>
            <person name="Armitage A.D."/>
            <person name="Cockerton H.M."/>
            <person name="Sreenivasaprasad S."/>
            <person name="Woodhall J.W."/>
            <person name="Lane C.R."/>
            <person name="Harrison R.J."/>
            <person name="Clarkson J.P."/>
        </authorList>
    </citation>
    <scope>NUCLEOTIDE SEQUENCE [LARGE SCALE GENOMIC DNA]</scope>
    <source>
        <strain evidence="3">FERA 1177</strain>
    </source>
</reference>
<feature type="compositionally biased region" description="Acidic residues" evidence="1">
    <location>
        <begin position="84"/>
        <end position="98"/>
    </location>
</feature>
<sequence>MLQLFEVDEENPDYINGKHQGLQKLKSKWEATFEKFSNMHESQSDIIDMKTNKVVEDRGHIRRRARQMKGHALLDRVLICNGDDSSDSEEREDSEDELTLPPLVNMKTTRLPAQGRSERGAEAVEVGRQSSSRDGLCLKRKHNASTPPTDEWNGRSESGNSSFESKAGQKAFPKREDGGRTGKRVRLNKDNMKESSGRRS</sequence>
<dbReference type="Pfam" id="PF10384">
    <property type="entry name" value="Scm3"/>
    <property type="match status" value="1"/>
</dbReference>
<evidence type="ECO:0000313" key="2">
    <source>
        <dbReference type="EMBL" id="RYN61633.1"/>
    </source>
</evidence>
<dbReference type="Gene3D" id="1.10.20.10">
    <property type="entry name" value="Histone, subunit A"/>
    <property type="match status" value="1"/>
</dbReference>
<dbReference type="EMBL" id="PDXD01000104">
    <property type="protein sequence ID" value="RYN61633.1"/>
    <property type="molecule type" value="Genomic_DNA"/>
</dbReference>
<dbReference type="InterPro" id="IPR009072">
    <property type="entry name" value="Histone-fold"/>
</dbReference>
<comment type="caution">
    <text evidence="2">The sequence shown here is derived from an EMBL/GenBank/DDBJ whole genome shotgun (WGS) entry which is preliminary data.</text>
</comment>